<dbReference type="AlphaFoldDB" id="A0A914YYA0"/>
<feature type="region of interest" description="Disordered" evidence="1">
    <location>
        <begin position="445"/>
        <end position="481"/>
    </location>
</feature>
<keyword evidence="2" id="KW-1185">Reference proteome</keyword>
<reference evidence="3" key="1">
    <citation type="submission" date="2022-11" db="UniProtKB">
        <authorList>
            <consortium name="WormBaseParasite"/>
        </authorList>
    </citation>
    <scope>IDENTIFICATION</scope>
</reference>
<evidence type="ECO:0000256" key="1">
    <source>
        <dbReference type="SAM" id="MobiDB-lite"/>
    </source>
</evidence>
<organism evidence="2 3">
    <name type="scientific">Panagrolaimus superbus</name>
    <dbReference type="NCBI Taxonomy" id="310955"/>
    <lineage>
        <taxon>Eukaryota</taxon>
        <taxon>Metazoa</taxon>
        <taxon>Ecdysozoa</taxon>
        <taxon>Nematoda</taxon>
        <taxon>Chromadorea</taxon>
        <taxon>Rhabditida</taxon>
        <taxon>Tylenchina</taxon>
        <taxon>Panagrolaimomorpha</taxon>
        <taxon>Panagrolaimoidea</taxon>
        <taxon>Panagrolaimidae</taxon>
        <taxon>Panagrolaimus</taxon>
    </lineage>
</organism>
<evidence type="ECO:0000313" key="3">
    <source>
        <dbReference type="WBParaSite" id="PSU_v2.g5075.t1"/>
    </source>
</evidence>
<sequence>MQEPPITSKFSYLSNPCSVAIDSRGLMPQNPGPSTVPDTKFSPQAKAARSAAIAAIWKNGLPKNVSMISCYLQTKFYTLKNQHILIFARHYFNRTEDCPMKSNKLEYDQYYPNVMARYFPKAASLRLRLVKIKNATQESNEMTELGFDKEIEAGITELKNILEAETRHFFNDEILPIPIIPQKKLSQFEAKVEEIPIPQYRNNNSNNNNLLINQKSSTPISEFTSHQRQFDIKKEALPPRKQIPNGIKTYHSFTILPKNRLSNINIRQRRYKSQDEVNPEVIPITPQHRTAPTTFHLGNSSPDVYIVDEKITVRCPSAEIAAATTVPSFNPIQQQQMLQHRTPAVDPWQPYPPIISTTPPTQLPPCSIPYIPQRSSFIQPQQIQQIQQQPLSSPYQTIPDPYAFDFPSTTPPPEWKFQSCEDLLNEIKSEAAMFEKNREIPTKAAAPTTPTIISRNNLSGSNLDQNKPQQIRGTKRRESSGRTFCNGAKAIVSYFSLDGTSDSSVAKQQRRTASPFSELNAATTISAITAMP</sequence>
<evidence type="ECO:0000313" key="2">
    <source>
        <dbReference type="Proteomes" id="UP000887577"/>
    </source>
</evidence>
<name>A0A914YYA0_9BILA</name>
<dbReference type="WBParaSite" id="PSU_v2.g5075.t1">
    <property type="protein sequence ID" value="PSU_v2.g5075.t1"/>
    <property type="gene ID" value="PSU_v2.g5075"/>
</dbReference>
<dbReference type="Proteomes" id="UP000887577">
    <property type="component" value="Unplaced"/>
</dbReference>
<proteinExistence type="predicted"/>
<feature type="compositionally biased region" description="Polar residues" evidence="1">
    <location>
        <begin position="454"/>
        <end position="472"/>
    </location>
</feature>
<protein>
    <submittedName>
        <fullName evidence="3">Uncharacterized protein</fullName>
    </submittedName>
</protein>
<accession>A0A914YYA0</accession>